<proteinExistence type="predicted"/>
<reference evidence="2" key="1">
    <citation type="submission" date="2021-06" db="EMBL/GenBank/DDBJ databases">
        <authorList>
            <person name="Kallberg Y."/>
            <person name="Tangrot J."/>
            <person name="Rosling A."/>
        </authorList>
    </citation>
    <scope>NUCLEOTIDE SEQUENCE</scope>
    <source>
        <strain evidence="2">MA453B</strain>
    </source>
</reference>
<name>A0A9N8ZHV3_9GLOM</name>
<comment type="caution">
    <text evidence="2">The sequence shown here is derived from an EMBL/GenBank/DDBJ whole genome shotgun (WGS) entry which is preliminary data.</text>
</comment>
<dbReference type="AlphaFoldDB" id="A0A9N8ZHV3"/>
<sequence length="288" mass="33939">MRNLLKNLCSHKRDLQKRSQDLFKDEDYDFIMDFPKRSIDTQNRKKLLSKNIEIRSLALFISFRKDAICECELDDDQFHIFGFHPIFRDFSKRSRSSKTRAATEFVQECALNCWANGWNIVVLVYSNSRFCEDITKFIKEIRRVCDNLTLDIIIIQPKNNENNNENKENNDYIKHFHTNAGPTALIFQAQKFEKGCWLQEKIRLAWSARGAFMIGRNNESSKRKDWESPKPPNGEIFKEVVMKKAILEKFSQHKYLRYKLLSTSNASLIEHTDNDSYWGDGEVLNKFG</sequence>
<feature type="domain" description="NADAR" evidence="1">
    <location>
        <begin position="186"/>
        <end position="281"/>
    </location>
</feature>
<gene>
    <name evidence="2" type="ORF">DERYTH_LOCUS2672</name>
</gene>
<evidence type="ECO:0000313" key="3">
    <source>
        <dbReference type="Proteomes" id="UP000789405"/>
    </source>
</evidence>
<protein>
    <submittedName>
        <fullName evidence="2">1223_t:CDS:1</fullName>
    </submittedName>
</protein>
<organism evidence="2 3">
    <name type="scientific">Dentiscutata erythropus</name>
    <dbReference type="NCBI Taxonomy" id="1348616"/>
    <lineage>
        <taxon>Eukaryota</taxon>
        <taxon>Fungi</taxon>
        <taxon>Fungi incertae sedis</taxon>
        <taxon>Mucoromycota</taxon>
        <taxon>Glomeromycotina</taxon>
        <taxon>Glomeromycetes</taxon>
        <taxon>Diversisporales</taxon>
        <taxon>Gigasporaceae</taxon>
        <taxon>Dentiscutata</taxon>
    </lineage>
</organism>
<accession>A0A9N8ZHV3</accession>
<dbReference type="EMBL" id="CAJVPY010000873">
    <property type="protein sequence ID" value="CAG8496368.1"/>
    <property type="molecule type" value="Genomic_DNA"/>
</dbReference>
<dbReference type="OrthoDB" id="206452at2759"/>
<evidence type="ECO:0000313" key="2">
    <source>
        <dbReference type="EMBL" id="CAG8496368.1"/>
    </source>
</evidence>
<dbReference type="InterPro" id="IPR037238">
    <property type="entry name" value="YbiA-like_sf"/>
</dbReference>
<dbReference type="Gene3D" id="1.10.357.40">
    <property type="entry name" value="YbiA-like"/>
    <property type="match status" value="1"/>
</dbReference>
<dbReference type="Proteomes" id="UP000789405">
    <property type="component" value="Unassembled WGS sequence"/>
</dbReference>
<dbReference type="CDD" id="cd15457">
    <property type="entry name" value="NADAR"/>
    <property type="match status" value="1"/>
</dbReference>
<keyword evidence="3" id="KW-1185">Reference proteome</keyword>
<evidence type="ECO:0000259" key="1">
    <source>
        <dbReference type="Pfam" id="PF08719"/>
    </source>
</evidence>
<dbReference type="InterPro" id="IPR012816">
    <property type="entry name" value="NADAR"/>
</dbReference>
<dbReference type="SUPFAM" id="SSF143990">
    <property type="entry name" value="YbiA-like"/>
    <property type="match status" value="1"/>
</dbReference>
<dbReference type="Pfam" id="PF08719">
    <property type="entry name" value="NADAR"/>
    <property type="match status" value="1"/>
</dbReference>